<accession>A0A7M1SV07</accession>
<dbReference type="SUPFAM" id="SSF51004">
    <property type="entry name" value="C-terminal (heme d1) domain of cytochrome cd1-nitrite reductase"/>
    <property type="match status" value="1"/>
</dbReference>
<dbReference type="Gene3D" id="2.130.10.10">
    <property type="entry name" value="YVTN repeat-like/Quinoprotein amine dehydrogenase"/>
    <property type="match status" value="1"/>
</dbReference>
<dbReference type="InterPro" id="IPR011048">
    <property type="entry name" value="Haem_d1_sf"/>
</dbReference>
<dbReference type="PANTHER" id="PTHR30344">
    <property type="entry name" value="6-PHOSPHOGLUCONOLACTONASE-RELATED"/>
    <property type="match status" value="1"/>
</dbReference>
<dbReference type="InterPro" id="IPR015943">
    <property type="entry name" value="WD40/YVTN_repeat-like_dom_sf"/>
</dbReference>
<dbReference type="InterPro" id="IPR019405">
    <property type="entry name" value="Lactonase_7-beta_prop"/>
</dbReference>
<dbReference type="KEGG" id="halt:IM660_03710"/>
<name>A0A7M1SV07_9MICO</name>
<evidence type="ECO:0000313" key="3">
    <source>
        <dbReference type="Proteomes" id="UP000593758"/>
    </source>
</evidence>
<keyword evidence="3" id="KW-1185">Reference proteome</keyword>
<evidence type="ECO:0000313" key="2">
    <source>
        <dbReference type="EMBL" id="QOR71416.1"/>
    </source>
</evidence>
<dbReference type="PANTHER" id="PTHR30344:SF1">
    <property type="entry name" value="6-PHOSPHOGLUCONOLACTONASE"/>
    <property type="match status" value="1"/>
</dbReference>
<reference evidence="2 3" key="1">
    <citation type="submission" date="2020-10" db="EMBL/GenBank/DDBJ databases">
        <title>Haloactinobacterium sp. RN3S43, a bacterium isolated from saline soil.</title>
        <authorList>
            <person name="Sun J.-Q."/>
        </authorList>
    </citation>
    <scope>NUCLEOTIDE SEQUENCE [LARGE SCALE GENOMIC DNA]</scope>
    <source>
        <strain evidence="2 3">RN3S43</strain>
    </source>
</reference>
<gene>
    <name evidence="2" type="ORF">IM660_03710</name>
</gene>
<organism evidence="2 3">
    <name type="scientific">Ruania alkalisoli</name>
    <dbReference type="NCBI Taxonomy" id="2779775"/>
    <lineage>
        <taxon>Bacteria</taxon>
        <taxon>Bacillati</taxon>
        <taxon>Actinomycetota</taxon>
        <taxon>Actinomycetes</taxon>
        <taxon>Micrococcales</taxon>
        <taxon>Ruaniaceae</taxon>
        <taxon>Ruania</taxon>
    </lineage>
</organism>
<comment type="similarity">
    <text evidence="1">Belongs to the cycloisomerase 2 family.</text>
</comment>
<dbReference type="AlphaFoldDB" id="A0A7M1SV07"/>
<sequence>MSVNHLLGTNGTGPGHGIWRVSATDLSSWSQAVPELVAEAPAPTYLAIHPSAERVYAVGEGADGTVASFDIRADCSLRRTARVATGGSSACHVLVHPWGQWLYVANYGNGVACAVRLDEAGDVTDEVILLPHQGSGPVSDRQDHPHAHFCALSEGGGWLLVADLGTDHLRAYPLENGRPVEPPVLTELPAGCGPRHVASRAGYLYVAGELSGEVLTLSWDEGTGQGQVLHQEAASGAEGLHQLSHIERRGNFLYVGVRGTDTLSTLEIAADGASVRRVAEVSTAAWPRHHAVTEDAVIVAGQHADQLAVHPLVDGIPAEIVTELELPAPMCVLPL</sequence>
<protein>
    <submittedName>
        <fullName evidence="2">Lactonase family protein</fullName>
    </submittedName>
</protein>
<dbReference type="RefSeq" id="WP_193498078.1">
    <property type="nucleotide sequence ID" value="NZ_CP063169.1"/>
</dbReference>
<proteinExistence type="inferred from homology"/>
<dbReference type="EMBL" id="CP063169">
    <property type="protein sequence ID" value="QOR71416.1"/>
    <property type="molecule type" value="Genomic_DNA"/>
</dbReference>
<dbReference type="Proteomes" id="UP000593758">
    <property type="component" value="Chromosome"/>
</dbReference>
<dbReference type="Pfam" id="PF10282">
    <property type="entry name" value="Lactonase"/>
    <property type="match status" value="1"/>
</dbReference>
<evidence type="ECO:0000256" key="1">
    <source>
        <dbReference type="ARBA" id="ARBA00005564"/>
    </source>
</evidence>
<dbReference type="InterPro" id="IPR050282">
    <property type="entry name" value="Cycloisomerase_2"/>
</dbReference>
<dbReference type="GO" id="GO:0017057">
    <property type="term" value="F:6-phosphogluconolactonase activity"/>
    <property type="evidence" value="ECO:0007669"/>
    <property type="project" value="TreeGrafter"/>
</dbReference>